<evidence type="ECO:0000256" key="2">
    <source>
        <dbReference type="SAM" id="MobiDB-lite"/>
    </source>
</evidence>
<feature type="compositionally biased region" description="Acidic residues" evidence="2">
    <location>
        <begin position="660"/>
        <end position="673"/>
    </location>
</feature>
<dbReference type="OrthoDB" id="445711at2759"/>
<feature type="transmembrane region" description="Helical" evidence="3">
    <location>
        <begin position="1852"/>
        <end position="1875"/>
    </location>
</feature>
<organism evidence="4 5">
    <name type="scientific">Symbiodinium natans</name>
    <dbReference type="NCBI Taxonomy" id="878477"/>
    <lineage>
        <taxon>Eukaryota</taxon>
        <taxon>Sar</taxon>
        <taxon>Alveolata</taxon>
        <taxon>Dinophyceae</taxon>
        <taxon>Suessiales</taxon>
        <taxon>Symbiodiniaceae</taxon>
        <taxon>Symbiodinium</taxon>
    </lineage>
</organism>
<keyword evidence="5" id="KW-1185">Reference proteome</keyword>
<feature type="transmembrane region" description="Helical" evidence="3">
    <location>
        <begin position="1922"/>
        <end position="1946"/>
    </location>
</feature>
<comment type="caution">
    <text evidence="4">The sequence shown here is derived from an EMBL/GenBank/DDBJ whole genome shotgun (WGS) entry which is preliminary data.</text>
</comment>
<evidence type="ECO:0000313" key="4">
    <source>
        <dbReference type="EMBL" id="CAE6956873.1"/>
    </source>
</evidence>
<dbReference type="SUPFAM" id="SSF51126">
    <property type="entry name" value="Pectin lyase-like"/>
    <property type="match status" value="1"/>
</dbReference>
<dbReference type="EMBL" id="CAJNDS010000102">
    <property type="protein sequence ID" value="CAE6956873.1"/>
    <property type="molecule type" value="Genomic_DNA"/>
</dbReference>
<proteinExistence type="predicted"/>
<dbReference type="PANTHER" id="PTHR11319">
    <property type="entry name" value="G PROTEIN-COUPLED RECEPTOR-RELATED"/>
    <property type="match status" value="1"/>
</dbReference>
<evidence type="ECO:0000256" key="1">
    <source>
        <dbReference type="SAM" id="Coils"/>
    </source>
</evidence>
<evidence type="ECO:0000256" key="3">
    <source>
        <dbReference type="SAM" id="Phobius"/>
    </source>
</evidence>
<feature type="region of interest" description="Disordered" evidence="2">
    <location>
        <begin position="769"/>
        <end position="789"/>
    </location>
</feature>
<feature type="region of interest" description="Disordered" evidence="2">
    <location>
        <begin position="1"/>
        <end position="23"/>
    </location>
</feature>
<keyword evidence="3" id="KW-0472">Membrane</keyword>
<feature type="transmembrane region" description="Helical" evidence="3">
    <location>
        <begin position="1718"/>
        <end position="1739"/>
    </location>
</feature>
<feature type="transmembrane region" description="Helical" evidence="3">
    <location>
        <begin position="1614"/>
        <end position="1637"/>
    </location>
</feature>
<protein>
    <submittedName>
        <fullName evidence="4">ANKRD50 protein</fullName>
    </submittedName>
</protein>
<accession>A0A812HPB5</accession>
<dbReference type="Proteomes" id="UP000604046">
    <property type="component" value="Unassembled WGS sequence"/>
</dbReference>
<sequence>MLADANLENASPELVPAEEAATERTGLPLLLPATGSRAGAPETHLGQQSYPQAVNFANMSMHDGRNLSMAANFFSQTNVFHVHDENRARLRTELSFLEIEAERRHTLAMEEQARANEQGVSNLEELAERVHATRMASCEERFARFEQRSATRELGLIEELDEMQARFASIEQNVSQSEALLAQRMQEQYHQQLNSFAAQQSQFLLSEFEENFQVYQRTEREEFDAMLDAAKEQQDEIEDKLLATERALRFAEESQQQQAPVLPSAPSAPNVVTPNMLSSSMRGLLAQMNPGNTTAQQPQAGATAAPTWEVDFKGGVLIRHHRVERTGWFAPGSDCPINVRRLKSKVRVEKIFPEYPRFAAVAWNWRKTAPEPSSRAWVGKSTFKIEPLKVTFCDEPVMKAIPVEGDGFRHIRRKRRFSVAYATAEDCPKPSMKEQNRARIEAKQLEALVISMTNDVPTKCIVPGLEFLADTGSEEDLISKEDLRIHYPSVEVKTASRPVSLITANGPVLGDQSVKVDIPELSLPVECYPLESTPPVCSVGRRCMDEGYDFHWHAGKVPFFVTPDGRKLKCKLKGRVPVIAEGSVATPAIEEESNIVSPVFSQGGAADRHFQRTAKQNGLDCEWSKIENKVDMRELPQKVAKFEEPTILSISIFERPPDNPEPEPDSDHDEAPDDVGGPPSLDDQNCFEQHKPTDLNEDDLIEQLFADYVPEGEEDPLDELDRKCAEIDAREKENKEVPQGYNWDGVRLVRNRTQREADIERYRRKVELEEAEEQGKRRDAAPAMPVGPRVQEPHREKLSRMYFDKLCEVAQLQYALVARVVSQKEINSNIDAQAALVKEWQKLVDKQCWLSEKVREYSDVASEAQKKGVKAHFGRIFEICSLKGSELPKGHPDRKWKGRSVFQGNRVSDEHNDHAIFAELGSSPASMEAAKVIDVFGSQPGYSKQQADARQAYTQALFKGVETWVRLPRNRCCAHAPGRLCDLVLLIGFAIPARTERVEVGKGRTLSFDLHLHSGKPAVATDLLAAIQPFPDNCQHGILQLEATRYSVRKSLLLEGECTIKGQAGTILELEAPITTQGNLHLTGSLEIAGHRQLKSACLTVEGNMSIKMHTLVVKNCHSKGEGGALHVSGNLLVVGGKLTFQDCQARLLMLCYNWTTHFAATDACLIPSDVILESSNVSFARCKAGTSGGGLWLGDGKLNVVGGMLSFNECRSKDFGGCLNVVKGGGRSIQNAAIQLSTTTAIFRDCTAGESGGGLRIGEGSLFLANTSAQFMNCKAFHGYGGAVFLKKGYPVSAATRNGGIWLHHSRTTIQGCTAGMSGGGFGINCGSLWVVGGAINFDDCAAVRSSGGALRISNGDAWLGDSQASFAGCSAKLFGGAVSVANGKIKHEGGTGSLEFRRTSAGRGSALYVSNGASLRTVHVEDCIDSSETPLAVDAGNVTLDRLAFVYGSSRLVYVQAGDHLDAVEMDCAQVDGCQNVAWQLVVWWPGVSVQGTFKAPTFQLLLAKNPTCMRCPMNTRVCNSTYLEMKPGFMIEVPPDMSSLTSTSELHRLSHDHHCPNMAACPGGHAASTGQSPMCSEAYTGVACGLPSPGYGLSDASPGVYIRCPSTWPTWWFQVLYMASTNIMIFFVAMRGAFVAKKGRKRSAVLLNQAMSFATVSASCLSAVMQTRTFGLLRRGIRDAWFWSELLVEFLQGNSNNNGSSMDCVGAFLGLPRDLHFVFVMNAALPTLLVTLACFVDPWLSIVIGSNCFLPAVCGSLGRFLVFFRTSPDTKLIQPNLPQGFPGAPLLVPFLIAFCFAGVITLWSWAAHSKADPKPTHVAFLTSAYKEQFAAFETERLVRKMLLMTLRMICPISWAPALQLTGTMVVLALALAAYLKLQPYQEDFFNLLEAKLLLSSLVMSALASCVVAQDLYPWSRSDWLDVFMVAVIGMLATLGGVMMMLAIGEAMLEERQHEQQEQE</sequence>
<feature type="transmembrane region" description="Helical" evidence="3">
    <location>
        <begin position="1751"/>
        <end position="1769"/>
    </location>
</feature>
<feature type="compositionally biased region" description="Basic and acidic residues" evidence="2">
    <location>
        <begin position="769"/>
        <end position="780"/>
    </location>
</feature>
<keyword evidence="1" id="KW-0175">Coiled coil</keyword>
<reference evidence="4" key="1">
    <citation type="submission" date="2021-02" db="EMBL/GenBank/DDBJ databases">
        <authorList>
            <person name="Dougan E. K."/>
            <person name="Rhodes N."/>
            <person name="Thang M."/>
            <person name="Chan C."/>
        </authorList>
    </citation>
    <scope>NUCLEOTIDE SEQUENCE</scope>
</reference>
<feature type="coiled-coil region" evidence="1">
    <location>
        <begin position="220"/>
        <end position="254"/>
    </location>
</feature>
<feature type="transmembrane region" description="Helical" evidence="3">
    <location>
        <begin position="1649"/>
        <end position="1668"/>
    </location>
</feature>
<evidence type="ECO:0000313" key="5">
    <source>
        <dbReference type="Proteomes" id="UP000604046"/>
    </source>
</evidence>
<name>A0A812HPB5_9DINO</name>
<feature type="region of interest" description="Disordered" evidence="2">
    <location>
        <begin position="653"/>
        <end position="698"/>
    </location>
</feature>
<gene>
    <name evidence="4" type="primary">ANKRD50</name>
    <name evidence="4" type="ORF">SNAT2548_LOCUS1790</name>
</gene>
<dbReference type="PANTHER" id="PTHR11319:SF35">
    <property type="entry name" value="OUTER MEMBRANE PROTEIN PMPC-RELATED"/>
    <property type="match status" value="1"/>
</dbReference>
<dbReference type="InterPro" id="IPR011050">
    <property type="entry name" value="Pectin_lyase_fold/virulence"/>
</dbReference>
<keyword evidence="3" id="KW-1133">Transmembrane helix</keyword>
<keyword evidence="3" id="KW-0812">Transmembrane</keyword>
<feature type="transmembrane region" description="Helical" evidence="3">
    <location>
        <begin position="1789"/>
        <end position="1809"/>
    </location>
</feature>